<dbReference type="InterPro" id="IPR036737">
    <property type="entry name" value="OmpA-like_sf"/>
</dbReference>
<evidence type="ECO:0000313" key="14">
    <source>
        <dbReference type="Proteomes" id="UP000178485"/>
    </source>
</evidence>
<dbReference type="Pfam" id="PF00691">
    <property type="entry name" value="OmpA"/>
    <property type="match status" value="1"/>
</dbReference>
<evidence type="ECO:0000256" key="8">
    <source>
        <dbReference type="ARBA" id="ARBA00023283"/>
    </source>
</evidence>
<proteinExistence type="inferred from homology"/>
<keyword evidence="3" id="KW-1134">Transmembrane beta strand</keyword>
<keyword evidence="6" id="KW-1015">Disulfide bond</keyword>
<keyword evidence="5 11" id="KW-0732">Signal</keyword>
<feature type="domain" description="OmpA-like" evidence="12">
    <location>
        <begin position="273"/>
        <end position="384"/>
    </location>
</feature>
<dbReference type="GO" id="GO:0030247">
    <property type="term" value="F:polysaccharide binding"/>
    <property type="evidence" value="ECO:0007669"/>
    <property type="project" value="UniProtKB-ARBA"/>
</dbReference>
<evidence type="ECO:0000256" key="5">
    <source>
        <dbReference type="ARBA" id="ARBA00022729"/>
    </source>
</evidence>
<evidence type="ECO:0000259" key="12">
    <source>
        <dbReference type="PROSITE" id="PS51123"/>
    </source>
</evidence>
<evidence type="ECO:0000256" key="1">
    <source>
        <dbReference type="ARBA" id="ARBA00004571"/>
    </source>
</evidence>
<evidence type="ECO:0000256" key="11">
    <source>
        <dbReference type="SAM" id="SignalP"/>
    </source>
</evidence>
<feature type="signal peptide" evidence="11">
    <location>
        <begin position="1"/>
        <end position="19"/>
    </location>
</feature>
<dbReference type="CDD" id="cd07185">
    <property type="entry name" value="OmpA_C-like"/>
    <property type="match status" value="1"/>
</dbReference>
<comment type="function">
    <text evidence="9">May have porin activity and function in peptidoglycan binding.</text>
</comment>
<keyword evidence="8" id="KW-0873">Pyrrolidone carboxylic acid</keyword>
<evidence type="ECO:0000256" key="3">
    <source>
        <dbReference type="ARBA" id="ARBA00022452"/>
    </source>
</evidence>
<dbReference type="Gene3D" id="3.30.1330.60">
    <property type="entry name" value="OmpA-like domain"/>
    <property type="match status" value="1"/>
</dbReference>
<dbReference type="AlphaFoldDB" id="A0A1G4GAB4"/>
<reference evidence="13 14" key="1">
    <citation type="submission" date="2016-08" db="EMBL/GenBank/DDBJ databases">
        <authorList>
            <person name="Seilhamer J.J."/>
        </authorList>
    </citation>
    <scope>NUCLEOTIDE SEQUENCE [LARGE SCALE GENOMIC DNA]</scope>
    <source>
        <strain evidence="13">ING2-E5A</strain>
    </source>
</reference>
<dbReference type="PANTHER" id="PTHR30329:SF21">
    <property type="entry name" value="LIPOPROTEIN YIAD-RELATED"/>
    <property type="match status" value="1"/>
</dbReference>
<gene>
    <name evidence="13" type="ORF">ING2E5A_2635</name>
</gene>
<dbReference type="PANTHER" id="PTHR30329">
    <property type="entry name" value="STATOR ELEMENT OF FLAGELLAR MOTOR COMPLEX"/>
    <property type="match status" value="1"/>
</dbReference>
<dbReference type="RefSeq" id="WP_071137721.1">
    <property type="nucleotide sequence ID" value="NZ_DUQN01000116.1"/>
</dbReference>
<dbReference type="Proteomes" id="UP000178485">
    <property type="component" value="Chromosome i"/>
</dbReference>
<sequence>MKKFSLLLIAALFAFGMSAQEVQNVSNGTVYLKDKASDHWYIGLGGGTNIYTTKAENDADASFGDRLGWMGQIEIGRWNSPVWGTRLVIDGGHIKHVANVPVGAEQNWLGGHLDIMWSLTDALGGYKPGRVWNLAPYAGVGYMYGLDADWKKPNPDGDLFKNQNQSLTYNLGLINNFRLSRSVSLFLELGWRVLQETFDGSGIQGDFEYDGMFTGTAGLKFGLGGKQEFTPAELMDYNLINDLNSQINRLRAENENLRKRPESCPDCPEVAPAVTESVYVPNVVFFRINSYKIDKGQQVSVYNTAEYMKANPNATVKIVAYADRQTGTPAYNLALSEKRAKAVANALTNEYGIDSSRISIDWKGDTEQPYAENDWNRVAIFFAE</sequence>
<evidence type="ECO:0000256" key="7">
    <source>
        <dbReference type="ARBA" id="ARBA00023237"/>
    </source>
</evidence>
<name>A0A1G4GAB4_9BACT</name>
<organism evidence="13 14">
    <name type="scientific">Petrimonas mucosa</name>
    <dbReference type="NCBI Taxonomy" id="1642646"/>
    <lineage>
        <taxon>Bacteria</taxon>
        <taxon>Pseudomonadati</taxon>
        <taxon>Bacteroidota</taxon>
        <taxon>Bacteroidia</taxon>
        <taxon>Bacteroidales</taxon>
        <taxon>Dysgonomonadaceae</taxon>
        <taxon>Petrimonas</taxon>
    </lineage>
</organism>
<dbReference type="GO" id="GO:0009279">
    <property type="term" value="C:cell outer membrane"/>
    <property type="evidence" value="ECO:0007669"/>
    <property type="project" value="UniProtKB-SubCell"/>
</dbReference>
<keyword evidence="7" id="KW-0998">Cell outer membrane</keyword>
<comment type="similarity">
    <text evidence="2">Belongs to the outer membrane OOP (TC 1.B.6) superfamily.</text>
</comment>
<evidence type="ECO:0000256" key="9">
    <source>
        <dbReference type="ARBA" id="ARBA00057459"/>
    </source>
</evidence>
<protein>
    <submittedName>
        <fullName evidence="13">Outer membrane protein 40</fullName>
    </submittedName>
</protein>
<accession>A0A1G4GAB4</accession>
<dbReference type="EMBL" id="LT608328">
    <property type="protein sequence ID" value="SCM59431.1"/>
    <property type="molecule type" value="Genomic_DNA"/>
</dbReference>
<dbReference type="SUPFAM" id="SSF103088">
    <property type="entry name" value="OmpA-like"/>
    <property type="match status" value="1"/>
</dbReference>
<evidence type="ECO:0000313" key="13">
    <source>
        <dbReference type="EMBL" id="SCM59431.1"/>
    </source>
</evidence>
<keyword evidence="14" id="KW-1185">Reference proteome</keyword>
<dbReference type="FunFam" id="3.30.1330.60:FF:000006">
    <property type="entry name" value="Outer membrane protein OmpA"/>
    <property type="match status" value="1"/>
</dbReference>
<dbReference type="InterPro" id="IPR006665">
    <property type="entry name" value="OmpA-like"/>
</dbReference>
<keyword evidence="10" id="KW-0472">Membrane</keyword>
<comment type="subcellular location">
    <subcellularLocation>
        <location evidence="1">Cell outer membrane</location>
        <topology evidence="1">Multi-pass membrane protein</topology>
    </subcellularLocation>
</comment>
<evidence type="ECO:0000256" key="4">
    <source>
        <dbReference type="ARBA" id="ARBA00022692"/>
    </source>
</evidence>
<dbReference type="STRING" id="1642646.ING2E5A_2635"/>
<evidence type="ECO:0000256" key="10">
    <source>
        <dbReference type="PROSITE-ProRule" id="PRU00473"/>
    </source>
</evidence>
<evidence type="ECO:0000256" key="2">
    <source>
        <dbReference type="ARBA" id="ARBA00009961"/>
    </source>
</evidence>
<evidence type="ECO:0000256" key="6">
    <source>
        <dbReference type="ARBA" id="ARBA00023157"/>
    </source>
</evidence>
<dbReference type="PROSITE" id="PS51123">
    <property type="entry name" value="OMPA_2"/>
    <property type="match status" value="1"/>
</dbReference>
<feature type="chain" id="PRO_5009604027" evidence="11">
    <location>
        <begin position="20"/>
        <end position="384"/>
    </location>
</feature>
<keyword evidence="4" id="KW-0812">Transmembrane</keyword>
<dbReference type="KEGG" id="pmuc:ING2E5A_2635"/>
<dbReference type="InterPro" id="IPR050330">
    <property type="entry name" value="Bact_OuterMem_StrucFunc"/>
</dbReference>
<dbReference type="GO" id="GO:0015288">
    <property type="term" value="F:porin activity"/>
    <property type="evidence" value="ECO:0007669"/>
    <property type="project" value="UniProtKB-ARBA"/>
</dbReference>